<comment type="similarity">
    <text evidence="3">Belongs to the glycosyltransferase 7 family.</text>
</comment>
<dbReference type="InterPro" id="IPR003859">
    <property type="entry name" value="Galactosyl_T"/>
</dbReference>
<evidence type="ECO:0000256" key="4">
    <source>
        <dbReference type="ARBA" id="ARBA00022676"/>
    </source>
</evidence>
<evidence type="ECO:0000256" key="10">
    <source>
        <dbReference type="ARBA" id="ARBA00023180"/>
    </source>
</evidence>
<reference evidence="13 14" key="1">
    <citation type="submission" date="2019-01" db="EMBL/GenBank/DDBJ databases">
        <title>A draft genome assembly of the solar-powered sea slug Elysia chlorotica.</title>
        <authorList>
            <person name="Cai H."/>
            <person name="Li Q."/>
            <person name="Fang X."/>
            <person name="Li J."/>
            <person name="Curtis N.E."/>
            <person name="Altenburger A."/>
            <person name="Shibata T."/>
            <person name="Feng M."/>
            <person name="Maeda T."/>
            <person name="Schwartz J.A."/>
            <person name="Shigenobu S."/>
            <person name="Lundholm N."/>
            <person name="Nishiyama T."/>
            <person name="Yang H."/>
            <person name="Hasebe M."/>
            <person name="Li S."/>
            <person name="Pierce S.K."/>
            <person name="Wang J."/>
        </authorList>
    </citation>
    <scope>NUCLEOTIDE SEQUENCE [LARGE SCALE GENOMIC DNA]</scope>
    <source>
        <strain evidence="13">EC2010</strain>
        <tissue evidence="13">Whole organism of an adult</tissue>
    </source>
</reference>
<evidence type="ECO:0000256" key="9">
    <source>
        <dbReference type="ARBA" id="ARBA00023136"/>
    </source>
</evidence>
<keyword evidence="7" id="KW-0735">Signal-anchor</keyword>
<evidence type="ECO:0000256" key="2">
    <source>
        <dbReference type="ARBA" id="ARBA00004922"/>
    </source>
</evidence>
<proteinExistence type="inferred from homology"/>
<dbReference type="GO" id="GO:0005975">
    <property type="term" value="P:carbohydrate metabolic process"/>
    <property type="evidence" value="ECO:0007669"/>
    <property type="project" value="InterPro"/>
</dbReference>
<evidence type="ECO:0000256" key="3">
    <source>
        <dbReference type="ARBA" id="ARBA00005735"/>
    </source>
</evidence>
<evidence type="ECO:0000256" key="6">
    <source>
        <dbReference type="ARBA" id="ARBA00022692"/>
    </source>
</evidence>
<sequence>GGQFATALDPVQLYQVEQKYPEVSDGGHYQPRQCKAREKLAIIIPCRNREHHLYILLYNLLRLLIKQRLDFSIFVIDQEMPTTFNRGMLFNVGYLEALKVRDFDCFILHDVDMIPTNEQCLYRCTHNPRHFIGGLSKWQYGLPYNAYYGGVVSFTKEQYRKINGGSNLFFGWGGEDDDLMTRVQSKGYSLVRYPKMIGRYDTVSHNRDSGNGDNPQRFNLIRTSKFRQDREGLSTTKYKVTEVVKSQLFTKIKVFINMSEVLQVGFGDNDYRYSGYWRQSANHYSNLQSS</sequence>
<dbReference type="GO" id="GO:0008378">
    <property type="term" value="F:galactosyltransferase activity"/>
    <property type="evidence" value="ECO:0007669"/>
    <property type="project" value="TreeGrafter"/>
</dbReference>
<feature type="domain" description="Galactosyltransferase C-terminal" evidence="11">
    <location>
        <begin position="129"/>
        <end position="205"/>
    </location>
</feature>
<evidence type="ECO:0008006" key="15">
    <source>
        <dbReference type="Google" id="ProtNLM"/>
    </source>
</evidence>
<dbReference type="InterPro" id="IPR027995">
    <property type="entry name" value="Galactosyl_T_N"/>
</dbReference>
<evidence type="ECO:0000313" key="13">
    <source>
        <dbReference type="EMBL" id="RUS73395.1"/>
    </source>
</evidence>
<evidence type="ECO:0000259" key="12">
    <source>
        <dbReference type="Pfam" id="PF13733"/>
    </source>
</evidence>
<evidence type="ECO:0000256" key="7">
    <source>
        <dbReference type="ARBA" id="ARBA00022968"/>
    </source>
</evidence>
<feature type="domain" description="Galactosyltransferase N-terminal" evidence="12">
    <location>
        <begin position="10"/>
        <end position="125"/>
    </location>
</feature>
<comment type="pathway">
    <text evidence="2">Protein modification; protein glycosylation.</text>
</comment>
<dbReference type="Pfam" id="PF13733">
    <property type="entry name" value="Glyco_transf_7N"/>
    <property type="match status" value="1"/>
</dbReference>
<evidence type="ECO:0000256" key="5">
    <source>
        <dbReference type="ARBA" id="ARBA00022679"/>
    </source>
</evidence>
<gene>
    <name evidence="13" type="ORF">EGW08_018834</name>
</gene>
<dbReference type="Gene3D" id="3.90.550.10">
    <property type="entry name" value="Spore Coat Polysaccharide Biosynthesis Protein SpsA, Chain A"/>
    <property type="match status" value="1"/>
</dbReference>
<dbReference type="GO" id="GO:0016020">
    <property type="term" value="C:membrane"/>
    <property type="evidence" value="ECO:0007669"/>
    <property type="project" value="UniProtKB-SubCell"/>
</dbReference>
<keyword evidence="9" id="KW-0472">Membrane</keyword>
<dbReference type="PANTHER" id="PTHR19300">
    <property type="entry name" value="BETA-1,4-GALACTOSYLTRANSFERASE"/>
    <property type="match status" value="1"/>
</dbReference>
<dbReference type="PRINTS" id="PR02050">
    <property type="entry name" value="B14GALTRFASE"/>
</dbReference>
<evidence type="ECO:0000256" key="1">
    <source>
        <dbReference type="ARBA" id="ARBA00004606"/>
    </source>
</evidence>
<name>A0A3S1B0T4_ELYCH</name>
<dbReference type="InterPro" id="IPR029044">
    <property type="entry name" value="Nucleotide-diphossugar_trans"/>
</dbReference>
<dbReference type="EMBL" id="RQTK01000941">
    <property type="protein sequence ID" value="RUS73395.1"/>
    <property type="molecule type" value="Genomic_DNA"/>
</dbReference>
<protein>
    <recommendedName>
        <fullName evidence="15">Galactosyltransferase C-terminal domain-containing protein</fullName>
    </recommendedName>
</protein>
<dbReference type="AlphaFoldDB" id="A0A3S1B0T4"/>
<dbReference type="Pfam" id="PF02709">
    <property type="entry name" value="Glyco_transf_7C"/>
    <property type="match status" value="1"/>
</dbReference>
<dbReference type="OrthoDB" id="10016069at2759"/>
<keyword evidence="6" id="KW-0812">Transmembrane</keyword>
<keyword evidence="8" id="KW-1133">Transmembrane helix</keyword>
<keyword evidence="14" id="KW-1185">Reference proteome</keyword>
<dbReference type="PANTHER" id="PTHR19300:SF57">
    <property type="entry name" value="BETA-1,4-N-ACETYLGALACTOSAMINYLTRANSFERASE"/>
    <property type="match status" value="1"/>
</dbReference>
<keyword evidence="4" id="KW-0328">Glycosyltransferase</keyword>
<dbReference type="SUPFAM" id="SSF53448">
    <property type="entry name" value="Nucleotide-diphospho-sugar transferases"/>
    <property type="match status" value="1"/>
</dbReference>
<dbReference type="CDD" id="cd00899">
    <property type="entry name" value="b4GalT"/>
    <property type="match status" value="1"/>
</dbReference>
<dbReference type="Proteomes" id="UP000271974">
    <property type="component" value="Unassembled WGS sequence"/>
</dbReference>
<organism evidence="13 14">
    <name type="scientific">Elysia chlorotica</name>
    <name type="common">Eastern emerald elysia</name>
    <name type="synonym">Sea slug</name>
    <dbReference type="NCBI Taxonomy" id="188477"/>
    <lineage>
        <taxon>Eukaryota</taxon>
        <taxon>Metazoa</taxon>
        <taxon>Spiralia</taxon>
        <taxon>Lophotrochozoa</taxon>
        <taxon>Mollusca</taxon>
        <taxon>Gastropoda</taxon>
        <taxon>Heterobranchia</taxon>
        <taxon>Euthyneura</taxon>
        <taxon>Panpulmonata</taxon>
        <taxon>Sacoglossa</taxon>
        <taxon>Placobranchoidea</taxon>
        <taxon>Plakobranchidae</taxon>
        <taxon>Elysia</taxon>
    </lineage>
</organism>
<dbReference type="InterPro" id="IPR027791">
    <property type="entry name" value="Galactosyl_T_C"/>
</dbReference>
<feature type="non-terminal residue" evidence="13">
    <location>
        <position position="1"/>
    </location>
</feature>
<evidence type="ECO:0000256" key="8">
    <source>
        <dbReference type="ARBA" id="ARBA00022989"/>
    </source>
</evidence>
<evidence type="ECO:0000313" key="14">
    <source>
        <dbReference type="Proteomes" id="UP000271974"/>
    </source>
</evidence>
<evidence type="ECO:0000259" key="11">
    <source>
        <dbReference type="Pfam" id="PF02709"/>
    </source>
</evidence>
<accession>A0A3S1B0T4</accession>
<keyword evidence="10" id="KW-0325">Glycoprotein</keyword>
<comment type="subcellular location">
    <subcellularLocation>
        <location evidence="1">Membrane</location>
        <topology evidence="1">Single-pass type II membrane protein</topology>
    </subcellularLocation>
</comment>
<dbReference type="UniPathway" id="UPA00378"/>
<comment type="caution">
    <text evidence="13">The sequence shown here is derived from an EMBL/GenBank/DDBJ whole genome shotgun (WGS) entry which is preliminary data.</text>
</comment>
<keyword evidence="5" id="KW-0808">Transferase</keyword>
<dbReference type="GO" id="GO:0005794">
    <property type="term" value="C:Golgi apparatus"/>
    <property type="evidence" value="ECO:0007669"/>
    <property type="project" value="TreeGrafter"/>
</dbReference>